<evidence type="ECO:0000313" key="3">
    <source>
        <dbReference type="Proteomes" id="UP000573327"/>
    </source>
</evidence>
<dbReference type="AlphaFoldDB" id="A0A7W7SD50"/>
<dbReference type="EMBL" id="JACHJR010000001">
    <property type="protein sequence ID" value="MBB4948295.1"/>
    <property type="molecule type" value="Genomic_DNA"/>
</dbReference>
<keyword evidence="1" id="KW-1133">Transmembrane helix</keyword>
<keyword evidence="1" id="KW-0812">Transmembrane</keyword>
<gene>
    <name evidence="2" type="ORF">F4556_003830</name>
</gene>
<reference evidence="2 3" key="1">
    <citation type="submission" date="2020-08" db="EMBL/GenBank/DDBJ databases">
        <title>Sequencing the genomes of 1000 actinobacteria strains.</title>
        <authorList>
            <person name="Klenk H.-P."/>
        </authorList>
    </citation>
    <scope>NUCLEOTIDE SEQUENCE [LARGE SCALE GENOMIC DNA]</scope>
    <source>
        <strain evidence="2 3">DSM 44786</strain>
    </source>
</reference>
<feature type="transmembrane region" description="Helical" evidence="1">
    <location>
        <begin position="6"/>
        <end position="25"/>
    </location>
</feature>
<name>A0A7W7SD50_9ACTN</name>
<accession>A0A7W7SD50</accession>
<keyword evidence="1" id="KW-0472">Membrane</keyword>
<sequence length="33" mass="3716">MRPDAWHFGWALLLCAVAAGARYALRNRTEELG</sequence>
<evidence type="ECO:0000256" key="1">
    <source>
        <dbReference type="SAM" id="Phobius"/>
    </source>
</evidence>
<organism evidence="2 3">
    <name type="scientific">Kitasatospora gansuensis</name>
    <dbReference type="NCBI Taxonomy" id="258050"/>
    <lineage>
        <taxon>Bacteria</taxon>
        <taxon>Bacillati</taxon>
        <taxon>Actinomycetota</taxon>
        <taxon>Actinomycetes</taxon>
        <taxon>Kitasatosporales</taxon>
        <taxon>Streptomycetaceae</taxon>
        <taxon>Kitasatospora</taxon>
    </lineage>
</organism>
<proteinExistence type="predicted"/>
<keyword evidence="3" id="KW-1185">Reference proteome</keyword>
<comment type="caution">
    <text evidence="2">The sequence shown here is derived from an EMBL/GenBank/DDBJ whole genome shotgun (WGS) entry which is preliminary data.</text>
</comment>
<evidence type="ECO:0000313" key="2">
    <source>
        <dbReference type="EMBL" id="MBB4948295.1"/>
    </source>
</evidence>
<protein>
    <submittedName>
        <fullName evidence="2">Uncharacterized protein</fullName>
    </submittedName>
</protein>
<dbReference type="Proteomes" id="UP000573327">
    <property type="component" value="Unassembled WGS sequence"/>
</dbReference>